<evidence type="ECO:0000313" key="3">
    <source>
        <dbReference type="Proteomes" id="UP000016935"/>
    </source>
</evidence>
<reference evidence="2 3" key="2">
    <citation type="journal article" date="2013" name="PLoS Genet.">
        <title>Comparative genome structure, secondary metabolite, and effector coding capacity across Cochliobolus pathogens.</title>
        <authorList>
            <person name="Condon B.J."/>
            <person name="Leng Y."/>
            <person name="Wu D."/>
            <person name="Bushley K.E."/>
            <person name="Ohm R.A."/>
            <person name="Otillar R."/>
            <person name="Martin J."/>
            <person name="Schackwitz W."/>
            <person name="Grimwood J."/>
            <person name="MohdZainudin N."/>
            <person name="Xue C."/>
            <person name="Wang R."/>
            <person name="Manning V.A."/>
            <person name="Dhillon B."/>
            <person name="Tu Z.J."/>
            <person name="Steffenson B.J."/>
            <person name="Salamov A."/>
            <person name="Sun H."/>
            <person name="Lowry S."/>
            <person name="LaButti K."/>
            <person name="Han J."/>
            <person name="Copeland A."/>
            <person name="Lindquist E."/>
            <person name="Barry K."/>
            <person name="Schmutz J."/>
            <person name="Baker S.E."/>
            <person name="Ciuffetti L.M."/>
            <person name="Grigoriev I.V."/>
            <person name="Zhong S."/>
            <person name="Turgeon B.G."/>
        </authorList>
    </citation>
    <scope>NUCLEOTIDE SEQUENCE [LARGE SCALE GENOMIC DNA]</scope>
    <source>
        <strain evidence="3">28A</strain>
    </source>
</reference>
<feature type="compositionally biased region" description="Basic and acidic residues" evidence="1">
    <location>
        <begin position="94"/>
        <end position="129"/>
    </location>
</feature>
<feature type="region of interest" description="Disordered" evidence="1">
    <location>
        <begin position="87"/>
        <end position="131"/>
    </location>
</feature>
<dbReference type="AlphaFoldDB" id="R0IL75"/>
<feature type="compositionally biased region" description="Basic and acidic residues" evidence="1">
    <location>
        <begin position="170"/>
        <end position="179"/>
    </location>
</feature>
<feature type="region of interest" description="Disordered" evidence="1">
    <location>
        <begin position="170"/>
        <end position="199"/>
    </location>
</feature>
<sequence>MANFTDTPCPGVVSRKDGHPVDYEIFRRTPAGGRLNNQTQPRNSIAFNVFGEYDISNNSCTDFVMEVEDEHKKDYIVQPLATLDSYQTGSSSIHTRETEEHKGSRDAAEDSERSVVNHTAVREYHRTSTKEPPFGKEAALIEYMIGQYGSLVDSVLDLGCVDTRYERPRAAPAVPKRDSPVSLKQRGGIPTKVSTRSDPVSRNFRRLRLDIQHPNRSECRSQSDQDSPDWACRTSLAIEAGNIGMNGVHMYSTCSTPDQESPDWACRKSLALEAGTISMDSLHTYSGYLSPRHILDTVWSPIKLLLPEARECKASNEEKCRWLSHQPSVGIVGLTP</sequence>
<name>R0IL75_EXST2</name>
<accession>R0IL75</accession>
<proteinExistence type="predicted"/>
<dbReference type="Proteomes" id="UP000016935">
    <property type="component" value="Unassembled WGS sequence"/>
</dbReference>
<gene>
    <name evidence="2" type="ORF">SETTUDRAFT_40216</name>
</gene>
<reference evidence="2 3" key="1">
    <citation type="journal article" date="2012" name="PLoS Pathog.">
        <title>Diverse lifestyles and strategies of plant pathogenesis encoded in the genomes of eighteen Dothideomycetes fungi.</title>
        <authorList>
            <person name="Ohm R.A."/>
            <person name="Feau N."/>
            <person name="Henrissat B."/>
            <person name="Schoch C.L."/>
            <person name="Horwitz B.A."/>
            <person name="Barry K.W."/>
            <person name="Condon B.J."/>
            <person name="Copeland A.C."/>
            <person name="Dhillon B."/>
            <person name="Glaser F."/>
            <person name="Hesse C.N."/>
            <person name="Kosti I."/>
            <person name="LaButti K."/>
            <person name="Lindquist E.A."/>
            <person name="Lucas S."/>
            <person name="Salamov A.A."/>
            <person name="Bradshaw R.E."/>
            <person name="Ciuffetti L."/>
            <person name="Hamelin R.C."/>
            <person name="Kema G.H.J."/>
            <person name="Lawrence C."/>
            <person name="Scott J.A."/>
            <person name="Spatafora J.W."/>
            <person name="Turgeon B.G."/>
            <person name="de Wit P.J.G.M."/>
            <person name="Zhong S."/>
            <person name="Goodwin S.B."/>
            <person name="Grigoriev I.V."/>
        </authorList>
    </citation>
    <scope>NUCLEOTIDE SEQUENCE [LARGE SCALE GENOMIC DNA]</scope>
    <source>
        <strain evidence="3">28A</strain>
    </source>
</reference>
<evidence type="ECO:0000256" key="1">
    <source>
        <dbReference type="SAM" id="MobiDB-lite"/>
    </source>
</evidence>
<dbReference type="OrthoDB" id="3799486at2759"/>
<dbReference type="RefSeq" id="XP_008026772.1">
    <property type="nucleotide sequence ID" value="XM_008028581.1"/>
</dbReference>
<protein>
    <submittedName>
        <fullName evidence="2">Uncharacterized protein</fullName>
    </submittedName>
</protein>
<dbReference type="HOGENOM" id="CLU_052676_0_0_1"/>
<organism evidence="2 3">
    <name type="scientific">Exserohilum turcicum (strain 28A)</name>
    <name type="common">Northern leaf blight fungus</name>
    <name type="synonym">Setosphaeria turcica</name>
    <dbReference type="NCBI Taxonomy" id="671987"/>
    <lineage>
        <taxon>Eukaryota</taxon>
        <taxon>Fungi</taxon>
        <taxon>Dikarya</taxon>
        <taxon>Ascomycota</taxon>
        <taxon>Pezizomycotina</taxon>
        <taxon>Dothideomycetes</taxon>
        <taxon>Pleosporomycetidae</taxon>
        <taxon>Pleosporales</taxon>
        <taxon>Pleosporineae</taxon>
        <taxon>Pleosporaceae</taxon>
        <taxon>Exserohilum</taxon>
    </lineage>
</organism>
<dbReference type="GeneID" id="19404594"/>
<keyword evidence="3" id="KW-1185">Reference proteome</keyword>
<dbReference type="EMBL" id="KB908670">
    <property type="protein sequence ID" value="EOA85576.1"/>
    <property type="molecule type" value="Genomic_DNA"/>
</dbReference>
<evidence type="ECO:0000313" key="2">
    <source>
        <dbReference type="EMBL" id="EOA85576.1"/>
    </source>
</evidence>